<proteinExistence type="inferred from homology"/>
<reference evidence="5" key="2">
    <citation type="submission" date="2021-09" db="EMBL/GenBank/DDBJ databases">
        <authorList>
            <person name="Gilroy R."/>
        </authorList>
    </citation>
    <scope>NUCLEOTIDE SEQUENCE</scope>
    <source>
        <strain evidence="5">6019</strain>
    </source>
</reference>
<comment type="similarity">
    <text evidence="4">Belongs to the HepT RNase toxin family.</text>
</comment>
<protein>
    <submittedName>
        <fullName evidence="5">DUF86 domain-containing protein</fullName>
    </submittedName>
</protein>
<dbReference type="InterPro" id="IPR037038">
    <property type="entry name" value="HepT-like_sf"/>
</dbReference>
<evidence type="ECO:0000256" key="4">
    <source>
        <dbReference type="ARBA" id="ARBA00024207"/>
    </source>
</evidence>
<keyword evidence="1" id="KW-1277">Toxin-antitoxin system</keyword>
<evidence type="ECO:0000256" key="1">
    <source>
        <dbReference type="ARBA" id="ARBA00022649"/>
    </source>
</evidence>
<dbReference type="Pfam" id="PF01934">
    <property type="entry name" value="HepT-like"/>
    <property type="match status" value="1"/>
</dbReference>
<dbReference type="PANTHER" id="PTHR33397">
    <property type="entry name" value="UPF0331 PROTEIN YUTE"/>
    <property type="match status" value="1"/>
</dbReference>
<evidence type="ECO:0000256" key="3">
    <source>
        <dbReference type="ARBA" id="ARBA00022801"/>
    </source>
</evidence>
<dbReference type="GO" id="GO:0110001">
    <property type="term" value="C:toxin-antitoxin complex"/>
    <property type="evidence" value="ECO:0007669"/>
    <property type="project" value="InterPro"/>
</dbReference>
<name>A0A921DYI0_9STAP</name>
<keyword evidence="3" id="KW-0378">Hydrolase</keyword>
<accession>A0A921DYI0</accession>
<dbReference type="Proteomes" id="UP000763505">
    <property type="component" value="Unassembled WGS sequence"/>
</dbReference>
<dbReference type="InterPro" id="IPR052379">
    <property type="entry name" value="Type_VII_TA_RNase"/>
</dbReference>
<gene>
    <name evidence="5" type="ORF">K8V35_08495</name>
</gene>
<dbReference type="GO" id="GO:0016787">
    <property type="term" value="F:hydrolase activity"/>
    <property type="evidence" value="ECO:0007669"/>
    <property type="project" value="UniProtKB-KW"/>
</dbReference>
<organism evidence="5 6">
    <name type="scientific">Aliicoccus persicus</name>
    <dbReference type="NCBI Taxonomy" id="930138"/>
    <lineage>
        <taxon>Bacteria</taxon>
        <taxon>Bacillati</taxon>
        <taxon>Bacillota</taxon>
        <taxon>Bacilli</taxon>
        <taxon>Bacillales</taxon>
        <taxon>Staphylococcaceae</taxon>
        <taxon>Aliicoccus</taxon>
    </lineage>
</organism>
<sequence>MYFVDKELLIKRLDYIEELSHEVENQDGYALERVCHMLIEVTVDVGNMIIDGFILRDPGSYSDVMDIMALEGVMSEENKNKIVETFEWRQKLQREYTNIDHQSLKEDFIKVQELYAQFKKDVYDFFENENQSITAFKADKN</sequence>
<dbReference type="EMBL" id="DYYI01000093">
    <property type="protein sequence ID" value="HJE20377.1"/>
    <property type="molecule type" value="Genomic_DNA"/>
</dbReference>
<evidence type="ECO:0000313" key="5">
    <source>
        <dbReference type="EMBL" id="HJE20377.1"/>
    </source>
</evidence>
<dbReference type="GO" id="GO:0004540">
    <property type="term" value="F:RNA nuclease activity"/>
    <property type="evidence" value="ECO:0007669"/>
    <property type="project" value="InterPro"/>
</dbReference>
<evidence type="ECO:0000256" key="2">
    <source>
        <dbReference type="ARBA" id="ARBA00022722"/>
    </source>
</evidence>
<dbReference type="AlphaFoldDB" id="A0A921DYI0"/>
<dbReference type="InterPro" id="IPR008201">
    <property type="entry name" value="HepT-like"/>
</dbReference>
<keyword evidence="2" id="KW-0540">Nuclease</keyword>
<evidence type="ECO:0000313" key="6">
    <source>
        <dbReference type="Proteomes" id="UP000763505"/>
    </source>
</evidence>
<comment type="caution">
    <text evidence="5">The sequence shown here is derived from an EMBL/GenBank/DDBJ whole genome shotgun (WGS) entry which is preliminary data.</text>
</comment>
<reference evidence="5" key="1">
    <citation type="journal article" date="2021" name="PeerJ">
        <title>Extensive microbial diversity within the chicken gut microbiome revealed by metagenomics and culture.</title>
        <authorList>
            <person name="Gilroy R."/>
            <person name="Ravi A."/>
            <person name="Getino M."/>
            <person name="Pursley I."/>
            <person name="Horton D.L."/>
            <person name="Alikhan N.F."/>
            <person name="Baker D."/>
            <person name="Gharbi K."/>
            <person name="Hall N."/>
            <person name="Watson M."/>
            <person name="Adriaenssens E.M."/>
            <person name="Foster-Nyarko E."/>
            <person name="Jarju S."/>
            <person name="Secka A."/>
            <person name="Antonio M."/>
            <person name="Oren A."/>
            <person name="Chaudhuri R.R."/>
            <person name="La Ragione R."/>
            <person name="Hildebrand F."/>
            <person name="Pallen M.J."/>
        </authorList>
    </citation>
    <scope>NUCLEOTIDE SEQUENCE</scope>
    <source>
        <strain evidence="5">6019</strain>
    </source>
</reference>
<dbReference type="PANTHER" id="PTHR33397:SF5">
    <property type="entry name" value="RNASE YUTE-RELATED"/>
    <property type="match status" value="1"/>
</dbReference>
<dbReference type="Gene3D" id="1.20.120.580">
    <property type="entry name" value="bsu32300-like"/>
    <property type="match status" value="1"/>
</dbReference>